<proteinExistence type="predicted"/>
<reference evidence="1 2" key="1">
    <citation type="submission" date="2024-11" db="EMBL/GenBank/DDBJ databases">
        <title>A near-complete genome assembly of Cinchona calisaya.</title>
        <authorList>
            <person name="Lian D.C."/>
            <person name="Zhao X.W."/>
            <person name="Wei L."/>
        </authorList>
    </citation>
    <scope>NUCLEOTIDE SEQUENCE [LARGE SCALE GENOMIC DNA]</scope>
    <source>
        <tissue evidence="1">Nenye</tissue>
    </source>
</reference>
<gene>
    <name evidence="1" type="ORF">ACH5RR_012345</name>
</gene>
<keyword evidence="2" id="KW-1185">Reference proteome</keyword>
<evidence type="ECO:0000313" key="1">
    <source>
        <dbReference type="EMBL" id="KAL3527689.1"/>
    </source>
</evidence>
<name>A0ABD3A908_9GENT</name>
<comment type="caution">
    <text evidence="1">The sequence shown here is derived from an EMBL/GenBank/DDBJ whole genome shotgun (WGS) entry which is preliminary data.</text>
</comment>
<accession>A0ABD3A908</accession>
<protein>
    <submittedName>
        <fullName evidence="1">Uncharacterized protein</fullName>
    </submittedName>
</protein>
<sequence length="106" mass="12768">MHWSKYKILELENMSLNTFTTIILDLGFPARMARTRKRRFTSHDFVDESCEEHEDNQSLIQQQHYYIVSERNKKARVMKIMNHNTGKKSFVQIRAREEKRLGRNPL</sequence>
<evidence type="ECO:0000313" key="2">
    <source>
        <dbReference type="Proteomes" id="UP001630127"/>
    </source>
</evidence>
<dbReference type="Proteomes" id="UP001630127">
    <property type="component" value="Unassembled WGS sequence"/>
</dbReference>
<dbReference type="EMBL" id="JBJUIK010000005">
    <property type="protein sequence ID" value="KAL3527689.1"/>
    <property type="molecule type" value="Genomic_DNA"/>
</dbReference>
<organism evidence="1 2">
    <name type="scientific">Cinchona calisaya</name>
    <dbReference type="NCBI Taxonomy" id="153742"/>
    <lineage>
        <taxon>Eukaryota</taxon>
        <taxon>Viridiplantae</taxon>
        <taxon>Streptophyta</taxon>
        <taxon>Embryophyta</taxon>
        <taxon>Tracheophyta</taxon>
        <taxon>Spermatophyta</taxon>
        <taxon>Magnoliopsida</taxon>
        <taxon>eudicotyledons</taxon>
        <taxon>Gunneridae</taxon>
        <taxon>Pentapetalae</taxon>
        <taxon>asterids</taxon>
        <taxon>lamiids</taxon>
        <taxon>Gentianales</taxon>
        <taxon>Rubiaceae</taxon>
        <taxon>Cinchonoideae</taxon>
        <taxon>Cinchoneae</taxon>
        <taxon>Cinchona</taxon>
    </lineage>
</organism>
<dbReference type="AlphaFoldDB" id="A0ABD3A908"/>